<evidence type="ECO:0000313" key="2">
    <source>
        <dbReference type="Proteomes" id="UP000660083"/>
    </source>
</evidence>
<dbReference type="Proteomes" id="UP000660083">
    <property type="component" value="Unassembled WGS sequence"/>
</dbReference>
<reference evidence="1" key="1">
    <citation type="submission" date="2020-12" db="EMBL/GenBank/DDBJ databases">
        <authorList>
            <person name="Chopjitt P."/>
        </authorList>
    </citation>
    <scope>NUCLEOTIDE SEQUENCE</scope>
    <source>
        <strain evidence="1">AP1</strain>
    </source>
</reference>
<name>A0A8I1H701_ACIPI</name>
<dbReference type="EMBL" id="JAEFCT010000002">
    <property type="protein sequence ID" value="MBK1443637.1"/>
    <property type="molecule type" value="Genomic_DNA"/>
</dbReference>
<gene>
    <name evidence="1" type="ORF">JDA50_04140</name>
</gene>
<dbReference type="RefSeq" id="WP_041172446.1">
    <property type="nucleotide sequence ID" value="NZ_CP027658.1"/>
</dbReference>
<dbReference type="AlphaFoldDB" id="A0A8I1H701"/>
<proteinExistence type="predicted"/>
<organism evidence="1 2">
    <name type="scientific">Acinetobacter pittii</name>
    <name type="common">Acinetobacter genomosp. 3</name>
    <dbReference type="NCBI Taxonomy" id="48296"/>
    <lineage>
        <taxon>Bacteria</taxon>
        <taxon>Pseudomonadati</taxon>
        <taxon>Pseudomonadota</taxon>
        <taxon>Gammaproteobacteria</taxon>
        <taxon>Moraxellales</taxon>
        <taxon>Moraxellaceae</taxon>
        <taxon>Acinetobacter</taxon>
        <taxon>Acinetobacter calcoaceticus/baumannii complex</taxon>
    </lineage>
</organism>
<protein>
    <submittedName>
        <fullName evidence="1">Uncharacterized protein</fullName>
    </submittedName>
</protein>
<accession>A0A8I1H701</accession>
<sequence length="194" mass="22210">MKKFFKWILILFIGFFLLGVVLNALGVKGSNTENKTEKSTKETKDSKWQYQEDISKMTDKKNIYVTLKSDSIWMKNGDPSQAIIPDLTFRCQDDSVDVILSTQTPLSPEYGNALGKTIKARLDNQKAFNISFSNGQGSYTTFFAEKPKQLIEKLKGHKKLLLEVNVHRQGPFVIEFNLDEFEKNLEPVKKSCKF</sequence>
<evidence type="ECO:0000313" key="1">
    <source>
        <dbReference type="EMBL" id="MBK1443637.1"/>
    </source>
</evidence>
<comment type="caution">
    <text evidence="1">The sequence shown here is derived from an EMBL/GenBank/DDBJ whole genome shotgun (WGS) entry which is preliminary data.</text>
</comment>